<proteinExistence type="predicted"/>
<dbReference type="SUPFAM" id="SSF55658">
    <property type="entry name" value="L9 N-domain-like"/>
    <property type="match status" value="1"/>
</dbReference>
<name>A0A2H3B6H2_9AGAR</name>
<evidence type="ECO:0000313" key="2">
    <source>
        <dbReference type="Proteomes" id="UP000218334"/>
    </source>
</evidence>
<protein>
    <submittedName>
        <fullName evidence="1">Uncharacterized protein</fullName>
    </submittedName>
</protein>
<gene>
    <name evidence="1" type="ORF">ARMSODRAFT_1022399</name>
</gene>
<organism evidence="1 2">
    <name type="scientific">Armillaria solidipes</name>
    <dbReference type="NCBI Taxonomy" id="1076256"/>
    <lineage>
        <taxon>Eukaryota</taxon>
        <taxon>Fungi</taxon>
        <taxon>Dikarya</taxon>
        <taxon>Basidiomycota</taxon>
        <taxon>Agaricomycotina</taxon>
        <taxon>Agaricomycetes</taxon>
        <taxon>Agaricomycetidae</taxon>
        <taxon>Agaricales</taxon>
        <taxon>Marasmiineae</taxon>
        <taxon>Physalacriaceae</taxon>
        <taxon>Armillaria</taxon>
    </lineage>
</organism>
<dbReference type="InterPro" id="IPR009027">
    <property type="entry name" value="Ribosomal_bL9/RNase_H1_N"/>
</dbReference>
<sequence length="179" mass="17776">MTNQGNGNAPASGVDGLTDLFRSVSLTPAQAHALVNAVLTASSSPSAAPAASSSTAPAVTPAAAPVVVPVPAPVVPPVAAPAALAAPVQGALAGGPGTPFPPPGPVRAGQGFYVVPATVPGPYYVITRGQRVGVFADWSVVAPWVIHVHTSAYHRVGSIREGVQCMHEAVKDDSACVLP</sequence>
<dbReference type="Proteomes" id="UP000218334">
    <property type="component" value="Unassembled WGS sequence"/>
</dbReference>
<accession>A0A2H3B6H2</accession>
<keyword evidence="2" id="KW-1185">Reference proteome</keyword>
<dbReference type="AlphaFoldDB" id="A0A2H3B6H2"/>
<dbReference type="EMBL" id="KZ293446">
    <property type="protein sequence ID" value="PBK65280.1"/>
    <property type="molecule type" value="Genomic_DNA"/>
</dbReference>
<evidence type="ECO:0000313" key="1">
    <source>
        <dbReference type="EMBL" id="PBK65280.1"/>
    </source>
</evidence>
<reference evidence="2" key="1">
    <citation type="journal article" date="2017" name="Nat. Ecol. Evol.">
        <title>Genome expansion and lineage-specific genetic innovations in the forest pathogenic fungi Armillaria.</title>
        <authorList>
            <person name="Sipos G."/>
            <person name="Prasanna A.N."/>
            <person name="Walter M.C."/>
            <person name="O'Connor E."/>
            <person name="Balint B."/>
            <person name="Krizsan K."/>
            <person name="Kiss B."/>
            <person name="Hess J."/>
            <person name="Varga T."/>
            <person name="Slot J."/>
            <person name="Riley R."/>
            <person name="Boka B."/>
            <person name="Rigling D."/>
            <person name="Barry K."/>
            <person name="Lee J."/>
            <person name="Mihaltcheva S."/>
            <person name="LaButti K."/>
            <person name="Lipzen A."/>
            <person name="Waldron R."/>
            <person name="Moloney N.M."/>
            <person name="Sperisen C."/>
            <person name="Kredics L."/>
            <person name="Vagvoelgyi C."/>
            <person name="Patrignani A."/>
            <person name="Fitzpatrick D."/>
            <person name="Nagy I."/>
            <person name="Doyle S."/>
            <person name="Anderson J.B."/>
            <person name="Grigoriev I.V."/>
            <person name="Gueldener U."/>
            <person name="Muensterkoetter M."/>
            <person name="Nagy L.G."/>
        </authorList>
    </citation>
    <scope>NUCLEOTIDE SEQUENCE [LARGE SCALE GENOMIC DNA]</scope>
    <source>
        <strain evidence="2">28-4</strain>
    </source>
</reference>